<evidence type="ECO:0000313" key="1">
    <source>
        <dbReference type="EMBL" id="KAI0058844.1"/>
    </source>
</evidence>
<comment type="caution">
    <text evidence="1">The sequence shown here is derived from an EMBL/GenBank/DDBJ whole genome shotgun (WGS) entry which is preliminary data.</text>
</comment>
<accession>A0ACB8SR47</accession>
<reference evidence="1" key="2">
    <citation type="journal article" date="2022" name="New Phytol.">
        <title>Evolutionary transition to the ectomycorrhizal habit in the genomes of a hyperdiverse lineage of mushroom-forming fungi.</title>
        <authorList>
            <person name="Looney B."/>
            <person name="Miyauchi S."/>
            <person name="Morin E."/>
            <person name="Drula E."/>
            <person name="Courty P.E."/>
            <person name="Kohler A."/>
            <person name="Kuo A."/>
            <person name="LaButti K."/>
            <person name="Pangilinan J."/>
            <person name="Lipzen A."/>
            <person name="Riley R."/>
            <person name="Andreopoulos W."/>
            <person name="He G."/>
            <person name="Johnson J."/>
            <person name="Nolan M."/>
            <person name="Tritt A."/>
            <person name="Barry K.W."/>
            <person name="Grigoriev I.V."/>
            <person name="Nagy L.G."/>
            <person name="Hibbett D."/>
            <person name="Henrissat B."/>
            <person name="Matheny P.B."/>
            <person name="Labbe J."/>
            <person name="Martin F.M."/>
        </authorList>
    </citation>
    <scope>NUCLEOTIDE SEQUENCE</scope>
    <source>
        <strain evidence="1">HHB10654</strain>
    </source>
</reference>
<protein>
    <submittedName>
        <fullName evidence="1">Uncharacterized protein</fullName>
    </submittedName>
</protein>
<organism evidence="1 2">
    <name type="scientific">Artomyces pyxidatus</name>
    <dbReference type="NCBI Taxonomy" id="48021"/>
    <lineage>
        <taxon>Eukaryota</taxon>
        <taxon>Fungi</taxon>
        <taxon>Dikarya</taxon>
        <taxon>Basidiomycota</taxon>
        <taxon>Agaricomycotina</taxon>
        <taxon>Agaricomycetes</taxon>
        <taxon>Russulales</taxon>
        <taxon>Auriscalpiaceae</taxon>
        <taxon>Artomyces</taxon>
    </lineage>
</organism>
<keyword evidence="2" id="KW-1185">Reference proteome</keyword>
<gene>
    <name evidence="1" type="ORF">BV25DRAFT_1918952</name>
</gene>
<evidence type="ECO:0000313" key="2">
    <source>
        <dbReference type="Proteomes" id="UP000814140"/>
    </source>
</evidence>
<dbReference type="EMBL" id="MU277231">
    <property type="protein sequence ID" value="KAI0058844.1"/>
    <property type="molecule type" value="Genomic_DNA"/>
</dbReference>
<sequence length="109" mass="11739">MPSSQSWFGPSLRVVQRQCDSPASRQTLSDAELHTMPIYTRRGAGQAGYVKGGLSVCVLSDAELEVEDGSEYGAVPKVQPRIMATSGGNVGEMLPIRWSNVVLSYGFAF</sequence>
<dbReference type="Proteomes" id="UP000814140">
    <property type="component" value="Unassembled WGS sequence"/>
</dbReference>
<name>A0ACB8SR47_9AGAM</name>
<proteinExistence type="predicted"/>
<reference evidence="1" key="1">
    <citation type="submission" date="2021-03" db="EMBL/GenBank/DDBJ databases">
        <authorList>
            <consortium name="DOE Joint Genome Institute"/>
            <person name="Ahrendt S."/>
            <person name="Looney B.P."/>
            <person name="Miyauchi S."/>
            <person name="Morin E."/>
            <person name="Drula E."/>
            <person name="Courty P.E."/>
            <person name="Chicoki N."/>
            <person name="Fauchery L."/>
            <person name="Kohler A."/>
            <person name="Kuo A."/>
            <person name="Labutti K."/>
            <person name="Pangilinan J."/>
            <person name="Lipzen A."/>
            <person name="Riley R."/>
            <person name="Andreopoulos W."/>
            <person name="He G."/>
            <person name="Johnson J."/>
            <person name="Barry K.W."/>
            <person name="Grigoriev I.V."/>
            <person name="Nagy L."/>
            <person name="Hibbett D."/>
            <person name="Henrissat B."/>
            <person name="Matheny P.B."/>
            <person name="Labbe J."/>
            <person name="Martin F."/>
        </authorList>
    </citation>
    <scope>NUCLEOTIDE SEQUENCE</scope>
    <source>
        <strain evidence="1">HHB10654</strain>
    </source>
</reference>